<evidence type="ECO:0000313" key="3">
    <source>
        <dbReference type="Proteomes" id="UP000008139"/>
    </source>
</evidence>
<dbReference type="RefSeq" id="WP_013682634.1">
    <property type="nucleotide sequence ID" value="NC_015318.1"/>
</dbReference>
<dbReference type="AlphaFoldDB" id="F2LUL9"/>
<keyword evidence="3" id="KW-1185">Reference proteome</keyword>
<sequence length="664" mass="73686">MKKILGIIFAVFIAIVISVWFILFSQPGNNLIKPIVESKINKSLHSNLKLNTFSLRPSTILLKLTSPDGSSLSASGTHDLLFKKLNIKYNLQIDANERSTTFSNIKLRGPFNIKGTIKGTIAKKLTIGGLSDIAGGTTSYKITLFDKKPKSATIKAKNLNLEKLLYALNKPKYANALINADIDFKNLSKNALKGKALINIANGNMNKEVLKKEFNINAPLVRFNSKAETSLEGNLIKLQAILNSNLGNSDIKGSFNQKNEALNLLYNLRISELSVLKPIIKIALRGNFETLGSIGGKSDKLKIKGIAKAAGGKIDYRFNIQKKKLKSITAKINAVRLEKLLYMLNQPQYATGFVYFTLHLNEANPENLLGDLKVNVDDGLINKRVVKNLYSLDVPKIAFSTVVDSKIAQSIANYTLNIKSSLGSAKINKGIYNLTNQNATGKYNINLPDLGKLYFITKKKLKGSSLITGYFEKKSKNIEVDAFSNMFDGKIEAKLINDKLTGSAKDIEALKIEDMLRYPAIFKSKGKANFLYNLTTKKGFINSDFKNGKILQNNVTYLIKQASGFDITKEIYSLTTTRSTIDNGIITTDLDMQSRLTHISSKKALIDLNKNKIDAKLKIDIKNKPVYVTFKGNLNSPKVGINLKALIEKKIKNKLNKFLKGLNW</sequence>
<organism evidence="2 3">
    <name type="scientific">Hippea maritima (strain ATCC 700847 / DSM 10411 / MH2)</name>
    <dbReference type="NCBI Taxonomy" id="760142"/>
    <lineage>
        <taxon>Bacteria</taxon>
        <taxon>Pseudomonadati</taxon>
        <taxon>Campylobacterota</taxon>
        <taxon>Desulfurellia</taxon>
        <taxon>Desulfurellales</taxon>
        <taxon>Hippeaceae</taxon>
        <taxon>Hippea</taxon>
    </lineage>
</organism>
<evidence type="ECO:0000313" key="2">
    <source>
        <dbReference type="EMBL" id="AEA34609.1"/>
    </source>
</evidence>
<dbReference type="HOGENOM" id="CLU_024686_0_0_7"/>
<dbReference type="eggNOG" id="COG2911">
    <property type="taxonomic scope" value="Bacteria"/>
</dbReference>
<dbReference type="KEGG" id="hmr:Hipma_1663"/>
<reference evidence="3" key="2">
    <citation type="submission" date="2011-03" db="EMBL/GenBank/DDBJ databases">
        <title>The complete genome of Hippea maritima DSM 10411.</title>
        <authorList>
            <consortium name="US DOE Joint Genome Institute (JGI-PGF)"/>
            <person name="Lucas S."/>
            <person name="Copeland A."/>
            <person name="Lapidus A."/>
            <person name="Bruce D."/>
            <person name="Goodwin L."/>
            <person name="Pitluck S."/>
            <person name="Peters L."/>
            <person name="Kyrpides N."/>
            <person name="Mavromatis K."/>
            <person name="Pagani I."/>
            <person name="Ivanova N."/>
            <person name="Mikhailova N."/>
            <person name="Lu M."/>
            <person name="Detter J.C."/>
            <person name="Tapia R."/>
            <person name="Han C."/>
            <person name="Land M."/>
            <person name="Hauser L."/>
            <person name="Markowitz V."/>
            <person name="Cheng J.-F."/>
            <person name="Hugenholtz P."/>
            <person name="Woyke T."/>
            <person name="Wu D."/>
            <person name="Spring S."/>
            <person name="Schroeder M."/>
            <person name="Brambilla E."/>
            <person name="Klenk H.-P."/>
            <person name="Eisen J.A."/>
        </authorList>
    </citation>
    <scope>NUCLEOTIDE SEQUENCE [LARGE SCALE GENOMIC DNA]</scope>
    <source>
        <strain evidence="3">ATCC 700847 / DSM 10411 / MH2</strain>
    </source>
</reference>
<evidence type="ECO:0008006" key="4">
    <source>
        <dbReference type="Google" id="ProtNLM"/>
    </source>
</evidence>
<dbReference type="InParanoid" id="F2LUL9"/>
<accession>F2LUL9</accession>
<dbReference type="Proteomes" id="UP000008139">
    <property type="component" value="Chromosome"/>
</dbReference>
<gene>
    <name evidence="2" type="ordered locus">Hipma_1663</name>
</gene>
<evidence type="ECO:0000256" key="1">
    <source>
        <dbReference type="SAM" id="Phobius"/>
    </source>
</evidence>
<feature type="transmembrane region" description="Helical" evidence="1">
    <location>
        <begin position="7"/>
        <end position="24"/>
    </location>
</feature>
<keyword evidence="1" id="KW-0812">Transmembrane</keyword>
<proteinExistence type="predicted"/>
<keyword evidence="1" id="KW-1133">Transmembrane helix</keyword>
<reference evidence="2 3" key="1">
    <citation type="journal article" date="2011" name="Stand. Genomic Sci.">
        <title>Complete genome sequence of the thermophilic sulfur-reducer Hippea maritima type strain (MH(2)).</title>
        <authorList>
            <person name="Huntemann M."/>
            <person name="Lu M."/>
            <person name="Nolan M."/>
            <person name="Lapidus A."/>
            <person name="Lucas S."/>
            <person name="Hammon N."/>
            <person name="Deshpande S."/>
            <person name="Cheng J.F."/>
            <person name="Tapia R."/>
            <person name="Han C."/>
            <person name="Goodwin L."/>
            <person name="Pitluck S."/>
            <person name="Liolios K."/>
            <person name="Pagani I."/>
            <person name="Ivanova N."/>
            <person name="Ovchinikova G."/>
            <person name="Pati A."/>
            <person name="Chen A."/>
            <person name="Palaniappan K."/>
            <person name="Land M."/>
            <person name="Hauser L."/>
            <person name="Jeffries C.D."/>
            <person name="Detter J.C."/>
            <person name="Brambilla E.M."/>
            <person name="Rohde M."/>
            <person name="Spring S."/>
            <person name="Goker M."/>
            <person name="Woyke T."/>
            <person name="Bristow J."/>
            <person name="Eisen J.A."/>
            <person name="Markowitz V."/>
            <person name="Hugenholtz P."/>
            <person name="Kyrpides N.C."/>
            <person name="Klenk H.P."/>
            <person name="Mavromatis K."/>
        </authorList>
    </citation>
    <scope>NUCLEOTIDE SEQUENCE [LARGE SCALE GENOMIC DNA]</scope>
    <source>
        <strain evidence="3">ATCC 700847 / DSM 10411 / MH2</strain>
    </source>
</reference>
<name>F2LUL9_HIPMA</name>
<protein>
    <recommendedName>
        <fullName evidence="4">AsmA family protein</fullName>
    </recommendedName>
</protein>
<dbReference type="EMBL" id="CP002606">
    <property type="protein sequence ID" value="AEA34609.1"/>
    <property type="molecule type" value="Genomic_DNA"/>
</dbReference>
<keyword evidence="1" id="KW-0472">Membrane</keyword>
<dbReference type="OrthoDB" id="5341790at2"/>